<evidence type="ECO:0000313" key="7">
    <source>
        <dbReference type="Proteomes" id="UP001652503"/>
    </source>
</evidence>
<dbReference type="RefSeq" id="WP_263721639.1">
    <property type="nucleotide sequence ID" value="NZ_JAOWLA010000008.1"/>
</dbReference>
<dbReference type="Gene3D" id="3.20.20.70">
    <property type="entry name" value="Aldolase class I"/>
    <property type="match status" value="1"/>
</dbReference>
<evidence type="ECO:0000313" key="6">
    <source>
        <dbReference type="EMBL" id="MCV2865123.1"/>
    </source>
</evidence>
<comment type="caution">
    <text evidence="6">The sequence shown here is derived from an EMBL/GenBank/DDBJ whole genome shotgun (WGS) entry which is preliminary data.</text>
</comment>
<sequence>MHGLGLVPVSAPYRPEVTDTTPRLQRPEELTGLAGGGRPAKHGRHREAQDLPYTATRNPKAPRRLALAHPLRDCQPRARHEQLRLCPPEICTPDCGATKVAEAEFVMANTPGMSRALPRQVEEMGVLAEIEVFDTGHLWCAKQPVEQGGPGPQHACNGASAPCGAPKDLNTFLAMVNAVPRGWIRSACCTRWARGP</sequence>
<dbReference type="EMBL" id="JAOWLA010000008">
    <property type="protein sequence ID" value="MCV2865123.1"/>
    <property type="molecule type" value="Genomic_DNA"/>
</dbReference>
<evidence type="ECO:0000256" key="2">
    <source>
        <dbReference type="ARBA" id="ARBA00022679"/>
    </source>
</evidence>
<keyword evidence="2" id="KW-0808">Transferase</keyword>
<dbReference type="PANTHER" id="PTHR37418">
    <property type="entry name" value="3-KETO-5-AMINOHEXANOATE CLEAVAGE ENZYME-RELATED"/>
    <property type="match status" value="1"/>
</dbReference>
<keyword evidence="3" id="KW-0479">Metal-binding</keyword>
<dbReference type="Proteomes" id="UP001652503">
    <property type="component" value="Unassembled WGS sequence"/>
</dbReference>
<organism evidence="6 7">
    <name type="scientific">Albidovulum sediminicola</name>
    <dbReference type="NCBI Taxonomy" id="2984331"/>
    <lineage>
        <taxon>Bacteria</taxon>
        <taxon>Pseudomonadati</taxon>
        <taxon>Pseudomonadota</taxon>
        <taxon>Alphaproteobacteria</taxon>
        <taxon>Rhodobacterales</taxon>
        <taxon>Paracoccaceae</taxon>
        <taxon>Albidovulum</taxon>
    </lineage>
</organism>
<accession>A0ABT2Z1W6</accession>
<comment type="cofactor">
    <cofactor evidence="1">
        <name>Zn(2+)</name>
        <dbReference type="ChEBI" id="CHEBI:29105"/>
    </cofactor>
</comment>
<dbReference type="InterPro" id="IPR013785">
    <property type="entry name" value="Aldolase_TIM"/>
</dbReference>
<keyword evidence="4" id="KW-0862">Zinc</keyword>
<evidence type="ECO:0000256" key="1">
    <source>
        <dbReference type="ARBA" id="ARBA00001947"/>
    </source>
</evidence>
<name>A0ABT2Z1W6_9RHOB</name>
<dbReference type="PANTHER" id="PTHR37418:SF2">
    <property type="entry name" value="3-KETO-5-AMINOHEXANOATE CLEAVAGE ENZYME"/>
    <property type="match status" value="1"/>
</dbReference>
<reference evidence="6 7" key="1">
    <citation type="submission" date="2022-10" db="EMBL/GenBank/DDBJ databases">
        <title>Defluviimonas sp. nov., isolated from ocean surface water.</title>
        <authorList>
            <person name="He W."/>
            <person name="Wang L."/>
            <person name="Zhang D.-F."/>
        </authorList>
    </citation>
    <scope>NUCLEOTIDE SEQUENCE [LARGE SCALE GENOMIC DNA]</scope>
    <source>
        <strain evidence="6 7">WL0075</strain>
    </source>
</reference>
<evidence type="ECO:0000256" key="3">
    <source>
        <dbReference type="ARBA" id="ARBA00022723"/>
    </source>
</evidence>
<evidence type="ECO:0000256" key="5">
    <source>
        <dbReference type="SAM" id="MobiDB-lite"/>
    </source>
</evidence>
<gene>
    <name evidence="6" type="ORF">OE647_10310</name>
</gene>
<protein>
    <submittedName>
        <fullName evidence="6">3-keto-5-aminohexanoate cleavage protein</fullName>
    </submittedName>
</protein>
<proteinExistence type="predicted"/>
<keyword evidence="7" id="KW-1185">Reference proteome</keyword>
<dbReference type="InterPro" id="IPR008567">
    <property type="entry name" value="BKACE"/>
</dbReference>
<evidence type="ECO:0000256" key="4">
    <source>
        <dbReference type="ARBA" id="ARBA00022833"/>
    </source>
</evidence>
<dbReference type="Pfam" id="PF05853">
    <property type="entry name" value="BKACE"/>
    <property type="match status" value="1"/>
</dbReference>
<feature type="region of interest" description="Disordered" evidence="5">
    <location>
        <begin position="1"/>
        <end position="58"/>
    </location>
</feature>